<comment type="caution">
    <text evidence="2">The sequence shown here is derived from an EMBL/GenBank/DDBJ whole genome shotgun (WGS) entry which is preliminary data.</text>
</comment>
<dbReference type="EMBL" id="JBBJCI010000229">
    <property type="protein sequence ID" value="KAK7238675.1"/>
    <property type="molecule type" value="Genomic_DNA"/>
</dbReference>
<feature type="signal peptide" evidence="1">
    <location>
        <begin position="1"/>
        <end position="16"/>
    </location>
</feature>
<name>A0ABR1FU88_AURAN</name>
<dbReference type="Proteomes" id="UP001363151">
    <property type="component" value="Unassembled WGS sequence"/>
</dbReference>
<reference evidence="2 3" key="1">
    <citation type="submission" date="2024-03" db="EMBL/GenBank/DDBJ databases">
        <title>Aureococcus anophagefferens CCMP1851 and Kratosvirus quantuckense: Draft genome of a second virus-susceptible host strain in the model system.</title>
        <authorList>
            <person name="Chase E."/>
            <person name="Truchon A.R."/>
            <person name="Schepens W."/>
            <person name="Wilhelm S.W."/>
        </authorList>
    </citation>
    <scope>NUCLEOTIDE SEQUENCE [LARGE SCALE GENOMIC DNA]</scope>
    <source>
        <strain evidence="2 3">CCMP1851</strain>
    </source>
</reference>
<evidence type="ECO:0000256" key="1">
    <source>
        <dbReference type="SAM" id="SignalP"/>
    </source>
</evidence>
<feature type="chain" id="PRO_5045476432" description="Glycosyl transferase CAP10 domain-containing protein" evidence="1">
    <location>
        <begin position="17"/>
        <end position="459"/>
    </location>
</feature>
<organism evidence="2 3">
    <name type="scientific">Aureococcus anophagefferens</name>
    <name type="common">Harmful bloom alga</name>
    <dbReference type="NCBI Taxonomy" id="44056"/>
    <lineage>
        <taxon>Eukaryota</taxon>
        <taxon>Sar</taxon>
        <taxon>Stramenopiles</taxon>
        <taxon>Ochrophyta</taxon>
        <taxon>Pelagophyceae</taxon>
        <taxon>Pelagomonadales</taxon>
        <taxon>Pelagomonadaceae</taxon>
        <taxon>Aureococcus</taxon>
    </lineage>
</organism>
<evidence type="ECO:0000313" key="2">
    <source>
        <dbReference type="EMBL" id="KAK7238675.1"/>
    </source>
</evidence>
<sequence length="459" mass="50352">MMRAMLLLLLLRRGSGGEFQDRLAAALDASLHKYPAVANRTEDAARYLARVLWMRKFSVLVYEGKVVVDRRLLEGDKAAKHAAFVASAAARGPVPNGAYFFSGDSTGRCEADAPDHAVPSPCLVIAKVSGHAMRGVLTPNPYYEDLASWAAVRARVRGAAAARPFRDRKPVAFWRGHLADSWHVVGDPCAAEAGNHARLAAVAAGTDRPDVLDVKCVELAQCQPRDDRARPCPTLPYTAAMARIRDAPALAVGGFVARENYTDYRYLLNLPGSTAGSYSRNLNHLWAAGGVVLLWRAPFVEWYFPALAAGATHAAVGAADVADVVAELERKPWRVRQLLAGAARVDDELVCPACLRDYYVAALRKLRKRFKLAKMLDEPCLAELFFENANCTGLHLVEVTHVHANRVRESRLPGRGCAALAQLARHRCVEKGKDRRVRVRAAEHRAVKAAIFKKRKKES</sequence>
<protein>
    <recommendedName>
        <fullName evidence="4">Glycosyl transferase CAP10 domain-containing protein</fullName>
    </recommendedName>
</protein>
<keyword evidence="1" id="KW-0732">Signal</keyword>
<proteinExistence type="predicted"/>
<gene>
    <name evidence="2" type="ORF">SO694_00020459</name>
</gene>
<accession>A0ABR1FU88</accession>
<evidence type="ECO:0008006" key="4">
    <source>
        <dbReference type="Google" id="ProtNLM"/>
    </source>
</evidence>
<evidence type="ECO:0000313" key="3">
    <source>
        <dbReference type="Proteomes" id="UP001363151"/>
    </source>
</evidence>
<keyword evidence="3" id="KW-1185">Reference proteome</keyword>